<dbReference type="Proteomes" id="UP000634134">
    <property type="component" value="Unassembled WGS sequence"/>
</dbReference>
<comment type="caution">
    <text evidence="1">The sequence shown here is derived from an EMBL/GenBank/DDBJ whole genome shotgun (WGS) entry which is preliminary data.</text>
</comment>
<protein>
    <recommendedName>
        <fullName evidence="3">Lipoprotein</fullName>
    </recommendedName>
</protein>
<gene>
    <name evidence="1" type="ORF">IEE83_17020</name>
</gene>
<evidence type="ECO:0008006" key="3">
    <source>
        <dbReference type="Google" id="ProtNLM"/>
    </source>
</evidence>
<name>A0ABR9WDT9_9BACT</name>
<evidence type="ECO:0000313" key="2">
    <source>
        <dbReference type="Proteomes" id="UP000634134"/>
    </source>
</evidence>
<sequence>MKKFIMFLGLLLISLSCKKNEVSQIETDKTFYTTKARILEISCAGQVVQLLDNTENKGENFWGRSHLNGIQDSSNPNDTIYKNCVVLNPVPQNRIILGDTLEFTYSKVNGFKNVCVLGLPVVTLYQMEKLKSKI</sequence>
<dbReference type="EMBL" id="JACYGY010000001">
    <property type="protein sequence ID" value="MBE9463592.1"/>
    <property type="molecule type" value="Genomic_DNA"/>
</dbReference>
<proteinExistence type="predicted"/>
<reference evidence="2" key="1">
    <citation type="submission" date="2023-07" db="EMBL/GenBank/DDBJ databases">
        <title>Dyadobacter sp. nov 'subterranea' isolated from contaminted grondwater.</title>
        <authorList>
            <person name="Szabo I."/>
            <person name="Al-Omari J."/>
            <person name="Szerdahelyi S.G."/>
            <person name="Rado J."/>
        </authorList>
    </citation>
    <scope>NUCLEOTIDE SEQUENCE [LARGE SCALE GENOMIC DNA]</scope>
    <source>
        <strain evidence="2">UP-52</strain>
    </source>
</reference>
<organism evidence="1 2">
    <name type="scientific">Dyadobacter subterraneus</name>
    <dbReference type="NCBI Taxonomy" id="2773304"/>
    <lineage>
        <taxon>Bacteria</taxon>
        <taxon>Pseudomonadati</taxon>
        <taxon>Bacteroidota</taxon>
        <taxon>Cytophagia</taxon>
        <taxon>Cytophagales</taxon>
        <taxon>Spirosomataceae</taxon>
        <taxon>Dyadobacter</taxon>
    </lineage>
</organism>
<accession>A0ABR9WDT9</accession>
<dbReference type="PROSITE" id="PS51257">
    <property type="entry name" value="PROKAR_LIPOPROTEIN"/>
    <property type="match status" value="1"/>
</dbReference>
<keyword evidence="2" id="KW-1185">Reference proteome</keyword>
<evidence type="ECO:0000313" key="1">
    <source>
        <dbReference type="EMBL" id="MBE9463592.1"/>
    </source>
</evidence>
<dbReference type="RefSeq" id="WP_194121712.1">
    <property type="nucleotide sequence ID" value="NZ_JACYGY010000001.1"/>
</dbReference>